<dbReference type="EMBL" id="JAVDYE010000001">
    <property type="protein sequence ID" value="MDR7384512.1"/>
    <property type="molecule type" value="Genomic_DNA"/>
</dbReference>
<evidence type="ECO:0000313" key="2">
    <source>
        <dbReference type="EMBL" id="MDR7384512.1"/>
    </source>
</evidence>
<sequence>MTNEEPRASAPEIVAGLHGTLSARARLRAVAILVVGLAGAVFLAALWWTEPGPLPVLTRVAFGLMMVFCLIWAVYGIWLLRSRVPLFATDRVVAAWIGLAASALTSSLLVVMTVQRGSGAWAVIVVATALVAVAAVLVVRAHRHRAALLRREHALTGGDPELLE</sequence>
<evidence type="ECO:0000256" key="1">
    <source>
        <dbReference type="SAM" id="Phobius"/>
    </source>
</evidence>
<gene>
    <name evidence="2" type="ORF">J2S48_004027</name>
</gene>
<reference evidence="2 3" key="1">
    <citation type="submission" date="2023-07" db="EMBL/GenBank/DDBJ databases">
        <title>Sequencing the genomes of 1000 actinobacteria strains.</title>
        <authorList>
            <person name="Klenk H.-P."/>
        </authorList>
    </citation>
    <scope>NUCLEOTIDE SEQUENCE [LARGE SCALE GENOMIC DNA]</scope>
    <source>
        <strain evidence="2 3">DSM 45554</strain>
    </source>
</reference>
<keyword evidence="3" id="KW-1185">Reference proteome</keyword>
<evidence type="ECO:0000313" key="3">
    <source>
        <dbReference type="Proteomes" id="UP001183585"/>
    </source>
</evidence>
<keyword evidence="1" id="KW-1133">Transmembrane helix</keyword>
<feature type="transmembrane region" description="Helical" evidence="1">
    <location>
        <begin position="120"/>
        <end position="141"/>
    </location>
</feature>
<comment type="caution">
    <text evidence="2">The sequence shown here is derived from an EMBL/GenBank/DDBJ whole genome shotgun (WGS) entry which is preliminary data.</text>
</comment>
<feature type="transmembrane region" description="Helical" evidence="1">
    <location>
        <begin position="92"/>
        <end position="114"/>
    </location>
</feature>
<feature type="transmembrane region" description="Helical" evidence="1">
    <location>
        <begin position="29"/>
        <end position="48"/>
    </location>
</feature>
<dbReference type="RefSeq" id="WP_274992890.1">
    <property type="nucleotide sequence ID" value="NZ_JAJQQP010000003.1"/>
</dbReference>
<name>A0ABU2CTP1_9MICO</name>
<keyword evidence="1" id="KW-0472">Membrane</keyword>
<keyword evidence="1" id="KW-0812">Transmembrane</keyword>
<dbReference type="Proteomes" id="UP001183585">
    <property type="component" value="Unassembled WGS sequence"/>
</dbReference>
<proteinExistence type="predicted"/>
<organism evidence="2 3">
    <name type="scientific">Promicromonospora iranensis</name>
    <dbReference type="NCBI Taxonomy" id="1105144"/>
    <lineage>
        <taxon>Bacteria</taxon>
        <taxon>Bacillati</taxon>
        <taxon>Actinomycetota</taxon>
        <taxon>Actinomycetes</taxon>
        <taxon>Micrococcales</taxon>
        <taxon>Promicromonosporaceae</taxon>
        <taxon>Promicromonospora</taxon>
    </lineage>
</organism>
<feature type="transmembrane region" description="Helical" evidence="1">
    <location>
        <begin position="60"/>
        <end position="80"/>
    </location>
</feature>
<accession>A0ABU2CTP1</accession>
<protein>
    <submittedName>
        <fullName evidence="2">FtsH-binding integral membrane protein</fullName>
    </submittedName>
</protein>